<protein>
    <submittedName>
        <fullName evidence="1">Uncharacterized protein</fullName>
    </submittedName>
</protein>
<reference evidence="1" key="1">
    <citation type="submission" date="2021-02" db="EMBL/GenBank/DDBJ databases">
        <authorList>
            <consortium name="DOE Joint Genome Institute"/>
            <person name="Ahrendt S."/>
            <person name="Looney B.P."/>
            <person name="Miyauchi S."/>
            <person name="Morin E."/>
            <person name="Drula E."/>
            <person name="Courty P.E."/>
            <person name="Chicoki N."/>
            <person name="Fauchery L."/>
            <person name="Kohler A."/>
            <person name="Kuo A."/>
            <person name="Labutti K."/>
            <person name="Pangilinan J."/>
            <person name="Lipzen A."/>
            <person name="Riley R."/>
            <person name="Andreopoulos W."/>
            <person name="He G."/>
            <person name="Johnson J."/>
            <person name="Barry K.W."/>
            <person name="Grigoriev I.V."/>
            <person name="Nagy L."/>
            <person name="Hibbett D."/>
            <person name="Henrissat B."/>
            <person name="Matheny P.B."/>
            <person name="Labbe J."/>
            <person name="Martin F."/>
        </authorList>
    </citation>
    <scope>NUCLEOTIDE SEQUENCE</scope>
    <source>
        <strain evidence="1">FP105234-sp</strain>
    </source>
</reference>
<dbReference type="EMBL" id="MU276580">
    <property type="protein sequence ID" value="KAI0038148.1"/>
    <property type="molecule type" value="Genomic_DNA"/>
</dbReference>
<evidence type="ECO:0000313" key="2">
    <source>
        <dbReference type="Proteomes" id="UP000814033"/>
    </source>
</evidence>
<dbReference type="Proteomes" id="UP000814033">
    <property type="component" value="Unassembled WGS sequence"/>
</dbReference>
<gene>
    <name evidence="1" type="ORF">FA95DRAFT_1578375</name>
</gene>
<keyword evidence="2" id="KW-1185">Reference proteome</keyword>
<sequence>MSGPATAPTTAIMCHPQTRYRAEIVRSVLTIYLSAPAHPANAARQQDAFCSYAGHVFGTSLAAQEPSLAHIVRVGGVRRSATTIRAIPGTVLNRGHKSRTYHVPSRRYDSLAVQAGRQLIHSGMDIAKYLKRRL</sequence>
<reference evidence="1" key="2">
    <citation type="journal article" date="2022" name="New Phytol.">
        <title>Evolutionary transition to the ectomycorrhizal habit in the genomes of a hyperdiverse lineage of mushroom-forming fungi.</title>
        <authorList>
            <person name="Looney B."/>
            <person name="Miyauchi S."/>
            <person name="Morin E."/>
            <person name="Drula E."/>
            <person name="Courty P.E."/>
            <person name="Kohler A."/>
            <person name="Kuo A."/>
            <person name="LaButti K."/>
            <person name="Pangilinan J."/>
            <person name="Lipzen A."/>
            <person name="Riley R."/>
            <person name="Andreopoulos W."/>
            <person name="He G."/>
            <person name="Johnson J."/>
            <person name="Nolan M."/>
            <person name="Tritt A."/>
            <person name="Barry K.W."/>
            <person name="Grigoriev I.V."/>
            <person name="Nagy L.G."/>
            <person name="Hibbett D."/>
            <person name="Henrissat B."/>
            <person name="Matheny P.B."/>
            <person name="Labbe J."/>
            <person name="Martin F.M."/>
        </authorList>
    </citation>
    <scope>NUCLEOTIDE SEQUENCE</scope>
    <source>
        <strain evidence="1">FP105234-sp</strain>
    </source>
</reference>
<accession>A0ACB8R2C0</accession>
<comment type="caution">
    <text evidence="1">The sequence shown here is derived from an EMBL/GenBank/DDBJ whole genome shotgun (WGS) entry which is preliminary data.</text>
</comment>
<evidence type="ECO:0000313" key="1">
    <source>
        <dbReference type="EMBL" id="KAI0038148.1"/>
    </source>
</evidence>
<proteinExistence type="predicted"/>
<organism evidence="1 2">
    <name type="scientific">Auriscalpium vulgare</name>
    <dbReference type="NCBI Taxonomy" id="40419"/>
    <lineage>
        <taxon>Eukaryota</taxon>
        <taxon>Fungi</taxon>
        <taxon>Dikarya</taxon>
        <taxon>Basidiomycota</taxon>
        <taxon>Agaricomycotina</taxon>
        <taxon>Agaricomycetes</taxon>
        <taxon>Russulales</taxon>
        <taxon>Auriscalpiaceae</taxon>
        <taxon>Auriscalpium</taxon>
    </lineage>
</organism>
<name>A0ACB8R2C0_9AGAM</name>